<dbReference type="Proteomes" id="UP000501690">
    <property type="component" value="Linkage Group LG5"/>
</dbReference>
<gene>
    <name evidence="2" type="ORF">DEO72_LG5g73</name>
</gene>
<dbReference type="EMBL" id="CP039349">
    <property type="protein sequence ID" value="QCD92016.1"/>
    <property type="molecule type" value="Genomic_DNA"/>
</dbReference>
<dbReference type="AlphaFoldDB" id="A0A4D6LVI6"/>
<feature type="compositionally biased region" description="Low complexity" evidence="1">
    <location>
        <begin position="18"/>
        <end position="29"/>
    </location>
</feature>
<name>A0A4D6LVI6_VIGUN</name>
<sequence length="70" mass="7596">MWQSGTVRERRADGAQCAEGARTAGTASGRRGRRADGPWTACERRDNRCGERSGERNDERSGDGKGNVTV</sequence>
<reference evidence="2 3" key="1">
    <citation type="submission" date="2019-04" db="EMBL/GenBank/DDBJ databases">
        <title>An improved genome assembly and genetic linkage map for asparagus bean, Vigna unguiculata ssp. sesquipedialis.</title>
        <authorList>
            <person name="Xia Q."/>
            <person name="Zhang R."/>
            <person name="Dong Y."/>
        </authorList>
    </citation>
    <scope>NUCLEOTIDE SEQUENCE [LARGE SCALE GENOMIC DNA]</scope>
    <source>
        <tissue evidence="2">Leaf</tissue>
    </source>
</reference>
<accession>A0A4D6LVI6</accession>
<protein>
    <submittedName>
        <fullName evidence="2">Uncharacterized protein</fullName>
    </submittedName>
</protein>
<evidence type="ECO:0000313" key="2">
    <source>
        <dbReference type="EMBL" id="QCD92016.1"/>
    </source>
</evidence>
<organism evidence="2 3">
    <name type="scientific">Vigna unguiculata</name>
    <name type="common">Cowpea</name>
    <dbReference type="NCBI Taxonomy" id="3917"/>
    <lineage>
        <taxon>Eukaryota</taxon>
        <taxon>Viridiplantae</taxon>
        <taxon>Streptophyta</taxon>
        <taxon>Embryophyta</taxon>
        <taxon>Tracheophyta</taxon>
        <taxon>Spermatophyta</taxon>
        <taxon>Magnoliopsida</taxon>
        <taxon>eudicotyledons</taxon>
        <taxon>Gunneridae</taxon>
        <taxon>Pentapetalae</taxon>
        <taxon>rosids</taxon>
        <taxon>fabids</taxon>
        <taxon>Fabales</taxon>
        <taxon>Fabaceae</taxon>
        <taxon>Papilionoideae</taxon>
        <taxon>50 kb inversion clade</taxon>
        <taxon>NPAAA clade</taxon>
        <taxon>indigoferoid/millettioid clade</taxon>
        <taxon>Phaseoleae</taxon>
        <taxon>Vigna</taxon>
    </lineage>
</organism>
<evidence type="ECO:0000313" key="3">
    <source>
        <dbReference type="Proteomes" id="UP000501690"/>
    </source>
</evidence>
<evidence type="ECO:0000256" key="1">
    <source>
        <dbReference type="SAM" id="MobiDB-lite"/>
    </source>
</evidence>
<feature type="region of interest" description="Disordered" evidence="1">
    <location>
        <begin position="1"/>
        <end position="70"/>
    </location>
</feature>
<proteinExistence type="predicted"/>
<keyword evidence="3" id="KW-1185">Reference proteome</keyword>
<feature type="compositionally biased region" description="Basic and acidic residues" evidence="1">
    <location>
        <begin position="42"/>
        <end position="63"/>
    </location>
</feature>